<feature type="transmembrane region" description="Helical" evidence="4">
    <location>
        <begin position="6"/>
        <end position="31"/>
    </location>
</feature>
<evidence type="ECO:0000259" key="7">
    <source>
        <dbReference type="PROSITE" id="PS50109"/>
    </source>
</evidence>
<gene>
    <name evidence="9" type="ORF">DPR02_23130</name>
</gene>
<dbReference type="PROSITE" id="PS50109">
    <property type="entry name" value="HIS_KIN"/>
    <property type="match status" value="1"/>
</dbReference>
<evidence type="ECO:0000256" key="1">
    <source>
        <dbReference type="ARBA" id="ARBA00000085"/>
    </source>
</evidence>
<keyword evidence="5" id="KW-0175">Coiled coil</keyword>
<dbReference type="AlphaFoldDB" id="A0AAQ0FE24"/>
<dbReference type="InterPro" id="IPR005467">
    <property type="entry name" value="His_kinase_dom"/>
</dbReference>
<feature type="transmembrane region" description="Helical" evidence="4">
    <location>
        <begin position="43"/>
        <end position="68"/>
    </location>
</feature>
<evidence type="ECO:0000313" key="9">
    <source>
        <dbReference type="EMBL" id="RAQ06055.1"/>
    </source>
</evidence>
<dbReference type="Pfam" id="PF02518">
    <property type="entry name" value="HATPase_c"/>
    <property type="match status" value="1"/>
</dbReference>
<dbReference type="Pfam" id="PF03707">
    <property type="entry name" value="MHYT"/>
    <property type="match status" value="3"/>
</dbReference>
<protein>
    <recommendedName>
        <fullName evidence="2">histidine kinase</fullName>
        <ecNumber evidence="2">2.7.13.3</ecNumber>
    </recommendedName>
</protein>
<dbReference type="InterPro" id="IPR004358">
    <property type="entry name" value="Sig_transdc_His_kin-like_C"/>
</dbReference>
<dbReference type="SMART" id="SM00387">
    <property type="entry name" value="HATPase_c"/>
    <property type="match status" value="1"/>
</dbReference>
<dbReference type="PANTHER" id="PTHR43065">
    <property type="entry name" value="SENSOR HISTIDINE KINASE"/>
    <property type="match status" value="1"/>
</dbReference>
<reference evidence="9 10" key="1">
    <citation type="submission" date="2018-06" db="EMBL/GenBank/DDBJ databases">
        <title>Towards the identification of Burkholderia cepacia strain which caused fatal septicemia.</title>
        <authorList>
            <person name="Bui L.A.T."/>
            <person name="Zakharova I.B."/>
            <person name="Shpak I.M."/>
            <person name="Teteryatnikova N."/>
            <person name="Ustinov D.V."/>
            <person name="Kuzyutina Y.A."/>
            <person name="Nguyen H.N."/>
            <person name="Antonov A.S."/>
            <person name="Avdyusheva E.F."/>
            <person name="Victorov D.V."/>
        </authorList>
    </citation>
    <scope>NUCLEOTIDE SEQUENCE [LARGE SCALE GENOMIC DNA]</scope>
    <source>
        <strain evidence="9 10">PT02</strain>
    </source>
</reference>
<dbReference type="GO" id="GO:0016020">
    <property type="term" value="C:membrane"/>
    <property type="evidence" value="ECO:0007669"/>
    <property type="project" value="UniProtKB-UniRule"/>
</dbReference>
<dbReference type="InterPro" id="IPR003594">
    <property type="entry name" value="HATPase_dom"/>
</dbReference>
<comment type="catalytic activity">
    <reaction evidence="1">
        <text>ATP + protein L-histidine = ADP + protein N-phospho-L-histidine.</text>
        <dbReference type="EC" id="2.7.13.3"/>
    </reaction>
</comment>
<keyword evidence="9" id="KW-0418">Kinase</keyword>
<feature type="transmembrane region" description="Helical" evidence="4">
    <location>
        <begin position="172"/>
        <end position="193"/>
    </location>
</feature>
<evidence type="ECO:0000256" key="5">
    <source>
        <dbReference type="SAM" id="Coils"/>
    </source>
</evidence>
<dbReference type="PRINTS" id="PR00344">
    <property type="entry name" value="BCTRLSENSOR"/>
</dbReference>
<keyword evidence="9" id="KW-0808">Transferase</keyword>
<dbReference type="GO" id="GO:0000155">
    <property type="term" value="F:phosphorelay sensor kinase activity"/>
    <property type="evidence" value="ECO:0007669"/>
    <property type="project" value="InterPro"/>
</dbReference>
<dbReference type="InterPro" id="IPR036890">
    <property type="entry name" value="HATPase_C_sf"/>
</dbReference>
<accession>A0AAQ0FE24</accession>
<dbReference type="EC" id="2.7.13.3" evidence="2"/>
<evidence type="ECO:0000256" key="2">
    <source>
        <dbReference type="ARBA" id="ARBA00012438"/>
    </source>
</evidence>
<dbReference type="PROSITE" id="PS50924">
    <property type="entry name" value="MHYT"/>
    <property type="match status" value="1"/>
</dbReference>
<feature type="transmembrane region" description="Helical" evidence="4">
    <location>
        <begin position="80"/>
        <end position="98"/>
    </location>
</feature>
<feature type="domain" description="MHYT" evidence="8">
    <location>
        <begin position="5"/>
        <end position="200"/>
    </location>
</feature>
<dbReference type="NCBIfam" id="NF038348">
    <property type="entry name" value="T2SS_HK"/>
    <property type="match status" value="1"/>
</dbReference>
<evidence type="ECO:0000313" key="10">
    <source>
        <dbReference type="Proteomes" id="UP000248899"/>
    </source>
</evidence>
<evidence type="ECO:0000259" key="8">
    <source>
        <dbReference type="PROSITE" id="PS50924"/>
    </source>
</evidence>
<feature type="transmembrane region" description="Helical" evidence="4">
    <location>
        <begin position="140"/>
        <end position="160"/>
    </location>
</feature>
<feature type="compositionally biased region" description="Acidic residues" evidence="6">
    <location>
        <begin position="583"/>
        <end position="592"/>
    </location>
</feature>
<dbReference type="RefSeq" id="WP_111941283.1">
    <property type="nucleotide sequence ID" value="NZ_QLUZ01000014.1"/>
</dbReference>
<sequence>MHGTYNLPLVLLSVAIATLASYTTLDLAAFISLLDNPKLRRMWLGGGAAAMGTGIWSMHFVGMLAFSLPIPLGYALPDTGASLAIAVLVSYFALYVVTRARLGWRRLLAGGVLMGGGIAGMHYAGMAAMRMAPGIRYDAVLFAASIGIAVIASTAALWIAQALRARQARHATAQRVGAAVVMGVAITGMHYTAMAAAHFAPDARCGAANGVDTPWLATTVTLFTTGTLVVTLLLSRFDARTTFLRGMTDTLERLVRLRTAELERALHRYEQTTAMLQRTRENMATEIDERKAAQARLEQEKEEQRRLLHALEETHVQLLQSEKLASIGQLAAGVAHEINNPIGFVSANLNTLKTWVRSLLDVIAAHEAALPQLDPAARDALTALGRAADLDYVRGEIATLIDESIDGALRVRRIVQDLRDFSRPASDEWSVVDLRAGLESTLNVVHNELKYKAEIVRDYGDVPQVECLPSQLNQVFMNLLVNAAQAIPERGVITIRTSSDGEQVSIAISDTGTGMTPDVVRRIFDPFFTTKPVGQGTGLGLSVSHGIVERHRGTIDVTSEPGRGTTFCVRLPIRRAGGNLNESAEESAEESANETAAVAEVSAGPAAYRSGH</sequence>
<dbReference type="InterPro" id="IPR036097">
    <property type="entry name" value="HisK_dim/P_sf"/>
</dbReference>
<dbReference type="SMART" id="SM00388">
    <property type="entry name" value="HisKA"/>
    <property type="match status" value="1"/>
</dbReference>
<feature type="compositionally biased region" description="Low complexity" evidence="6">
    <location>
        <begin position="593"/>
        <end position="612"/>
    </location>
</feature>
<dbReference type="Proteomes" id="UP000248899">
    <property type="component" value="Unassembled WGS sequence"/>
</dbReference>
<dbReference type="PANTHER" id="PTHR43065:SF50">
    <property type="entry name" value="HISTIDINE KINASE"/>
    <property type="match status" value="1"/>
</dbReference>
<proteinExistence type="predicted"/>
<evidence type="ECO:0000256" key="3">
    <source>
        <dbReference type="ARBA" id="ARBA00022553"/>
    </source>
</evidence>
<comment type="caution">
    <text evidence="9">The sequence shown here is derived from an EMBL/GenBank/DDBJ whole genome shotgun (WGS) entry which is preliminary data.</text>
</comment>
<dbReference type="InterPro" id="IPR005330">
    <property type="entry name" value="MHYT_dom"/>
</dbReference>
<evidence type="ECO:0000256" key="4">
    <source>
        <dbReference type="PROSITE-ProRule" id="PRU00244"/>
    </source>
</evidence>
<keyword evidence="4" id="KW-0472">Membrane</keyword>
<organism evidence="9 10">
    <name type="scientific">Burkholderia cepacia</name>
    <name type="common">Pseudomonas cepacia</name>
    <dbReference type="NCBI Taxonomy" id="292"/>
    <lineage>
        <taxon>Bacteria</taxon>
        <taxon>Pseudomonadati</taxon>
        <taxon>Pseudomonadota</taxon>
        <taxon>Betaproteobacteria</taxon>
        <taxon>Burkholderiales</taxon>
        <taxon>Burkholderiaceae</taxon>
        <taxon>Burkholderia</taxon>
        <taxon>Burkholderia cepacia complex</taxon>
    </lineage>
</organism>
<feature type="transmembrane region" description="Helical" evidence="4">
    <location>
        <begin position="213"/>
        <end position="235"/>
    </location>
</feature>
<dbReference type="Gene3D" id="1.10.287.130">
    <property type="match status" value="1"/>
</dbReference>
<feature type="coiled-coil region" evidence="5">
    <location>
        <begin position="262"/>
        <end position="314"/>
    </location>
</feature>
<feature type="domain" description="Histidine kinase" evidence="7">
    <location>
        <begin position="333"/>
        <end position="575"/>
    </location>
</feature>
<keyword evidence="3" id="KW-0597">Phosphoprotein</keyword>
<evidence type="ECO:0000256" key="6">
    <source>
        <dbReference type="SAM" id="MobiDB-lite"/>
    </source>
</evidence>
<dbReference type="EMBL" id="QLUZ01000014">
    <property type="protein sequence ID" value="RAQ06055.1"/>
    <property type="molecule type" value="Genomic_DNA"/>
</dbReference>
<dbReference type="InterPro" id="IPR003661">
    <property type="entry name" value="HisK_dim/P_dom"/>
</dbReference>
<feature type="transmembrane region" description="Helical" evidence="4">
    <location>
        <begin position="107"/>
        <end position="128"/>
    </location>
</feature>
<dbReference type="SUPFAM" id="SSF55874">
    <property type="entry name" value="ATPase domain of HSP90 chaperone/DNA topoisomerase II/histidine kinase"/>
    <property type="match status" value="1"/>
</dbReference>
<keyword evidence="4" id="KW-0812">Transmembrane</keyword>
<keyword evidence="4" id="KW-1133">Transmembrane helix</keyword>
<dbReference type="SUPFAM" id="SSF47384">
    <property type="entry name" value="Homodimeric domain of signal transducing histidine kinase"/>
    <property type="match status" value="1"/>
</dbReference>
<dbReference type="CDD" id="cd00082">
    <property type="entry name" value="HisKA"/>
    <property type="match status" value="1"/>
</dbReference>
<feature type="region of interest" description="Disordered" evidence="6">
    <location>
        <begin position="581"/>
        <end position="612"/>
    </location>
</feature>
<name>A0AAQ0FE24_BURCE</name>
<dbReference type="Gene3D" id="3.30.565.10">
    <property type="entry name" value="Histidine kinase-like ATPase, C-terminal domain"/>
    <property type="match status" value="1"/>
</dbReference>